<keyword evidence="1 3" id="KW-0378">Hydrolase</keyword>
<dbReference type="EMBL" id="JAZHOF010000012">
    <property type="protein sequence ID" value="MEJ8574505.1"/>
    <property type="molecule type" value="Genomic_DNA"/>
</dbReference>
<dbReference type="InterPro" id="IPR049492">
    <property type="entry name" value="BD-FAE-like_dom"/>
</dbReference>
<dbReference type="PANTHER" id="PTHR48081:SF33">
    <property type="entry name" value="KYNURENINE FORMAMIDASE"/>
    <property type="match status" value="1"/>
</dbReference>
<dbReference type="PANTHER" id="PTHR48081">
    <property type="entry name" value="AB HYDROLASE SUPERFAMILY PROTEIN C4A8.06C"/>
    <property type="match status" value="1"/>
</dbReference>
<dbReference type="InterPro" id="IPR050300">
    <property type="entry name" value="GDXG_lipolytic_enzyme"/>
</dbReference>
<dbReference type="Pfam" id="PF20434">
    <property type="entry name" value="BD-FAE"/>
    <property type="match status" value="1"/>
</dbReference>
<dbReference type="SUPFAM" id="SSF53474">
    <property type="entry name" value="alpha/beta-Hydrolases"/>
    <property type="match status" value="1"/>
</dbReference>
<dbReference type="AlphaFoldDB" id="A0AAW9S1R9"/>
<gene>
    <name evidence="3" type="ORF">V3328_23705</name>
</gene>
<protein>
    <submittedName>
        <fullName evidence="3">Alpha/beta hydrolase</fullName>
        <ecNumber evidence="3">3.-.-.-</ecNumber>
    </submittedName>
</protein>
<dbReference type="Proteomes" id="UP001378188">
    <property type="component" value="Unassembled WGS sequence"/>
</dbReference>
<evidence type="ECO:0000256" key="1">
    <source>
        <dbReference type="ARBA" id="ARBA00022801"/>
    </source>
</evidence>
<evidence type="ECO:0000313" key="3">
    <source>
        <dbReference type="EMBL" id="MEJ8574505.1"/>
    </source>
</evidence>
<dbReference type="InterPro" id="IPR029058">
    <property type="entry name" value="AB_hydrolase_fold"/>
</dbReference>
<evidence type="ECO:0000259" key="2">
    <source>
        <dbReference type="Pfam" id="PF20434"/>
    </source>
</evidence>
<reference evidence="3 4" key="1">
    <citation type="submission" date="2024-02" db="EMBL/GenBank/DDBJ databases">
        <title>Genome analysis and characterization of Microbaculum marinisediminis sp. nov., isolated from marine sediment.</title>
        <authorList>
            <person name="Du Z.-J."/>
            <person name="Ye Y.-Q."/>
            <person name="Zhang Z.-R."/>
            <person name="Yuan S.-M."/>
            <person name="Zhang X.-Y."/>
        </authorList>
    </citation>
    <scope>NUCLEOTIDE SEQUENCE [LARGE SCALE GENOMIC DNA]</scope>
    <source>
        <strain evidence="3 4">SDUM1044001</strain>
    </source>
</reference>
<accession>A0AAW9S1R9</accession>
<comment type="caution">
    <text evidence="3">The sequence shown here is derived from an EMBL/GenBank/DDBJ whole genome shotgun (WGS) entry which is preliminary data.</text>
</comment>
<name>A0AAW9S1R9_9HYPH</name>
<evidence type="ECO:0000313" key="4">
    <source>
        <dbReference type="Proteomes" id="UP001378188"/>
    </source>
</evidence>
<dbReference type="EC" id="3.-.-.-" evidence="3"/>
<dbReference type="GO" id="GO:0016787">
    <property type="term" value="F:hydrolase activity"/>
    <property type="evidence" value="ECO:0007669"/>
    <property type="project" value="UniProtKB-KW"/>
</dbReference>
<feature type="domain" description="BD-FAE-like" evidence="2">
    <location>
        <begin position="70"/>
        <end position="172"/>
    </location>
</feature>
<proteinExistence type="predicted"/>
<dbReference type="Gene3D" id="3.40.50.1820">
    <property type="entry name" value="alpha/beta hydrolase"/>
    <property type="match status" value="1"/>
</dbReference>
<organism evidence="3 4">
    <name type="scientific">Microbaculum marinum</name>
    <dbReference type="NCBI Taxonomy" id="1764581"/>
    <lineage>
        <taxon>Bacteria</taxon>
        <taxon>Pseudomonadati</taxon>
        <taxon>Pseudomonadota</taxon>
        <taxon>Alphaproteobacteria</taxon>
        <taxon>Hyphomicrobiales</taxon>
        <taxon>Tepidamorphaceae</taxon>
        <taxon>Microbaculum</taxon>
    </lineage>
</organism>
<dbReference type="RefSeq" id="WP_340332206.1">
    <property type="nucleotide sequence ID" value="NZ_JAZHOF010000012.1"/>
</dbReference>
<sequence length="291" mass="31648">MPDAVYRGMDADTLAREYDARATVPSIEPFLQRYASLSAEMRATLPCHLDVSYGPSEAEAMDIFPAGPGAPVLVFIHGGYWRLLSKDDSAFMAKAFTDEGIAVAAVDYALAPEASLDEIVRQCRSAVTWLWANGREFGIDPQRIHVAGSSAGGHLVGMLTTPGWHELDGVTEDIVKGAVSASGLYDLEPVRLTTPNEWLRLSPADAARNSPIRHLPAPGSAVGCPLIAVWGGNETAEFKRQSRDYAEAWKSRGFPCTAYEIGDRNHFDIILDLADPKRRLFRDTLAMIAAS</sequence>
<keyword evidence="4" id="KW-1185">Reference proteome</keyword>